<evidence type="ECO:0000256" key="1">
    <source>
        <dbReference type="ARBA" id="ARBA00004196"/>
    </source>
</evidence>
<dbReference type="PATRIC" id="fig|1736674.3.peg.1016"/>
<name>A0A0P0D729_9FLAO</name>
<accession>A0A0P0D729</accession>
<proteinExistence type="predicted"/>
<evidence type="ECO:0000313" key="6">
    <source>
        <dbReference type="EMBL" id="ALJ04527.1"/>
    </source>
</evidence>
<dbReference type="AlphaFoldDB" id="A0A0P0D729"/>
<dbReference type="Proteomes" id="UP000057981">
    <property type="component" value="Chromosome"/>
</dbReference>
<dbReference type="OrthoDB" id="1098640at2"/>
<gene>
    <name evidence="6" type="ORF">APS56_04950</name>
</gene>
<dbReference type="InterPro" id="IPR036249">
    <property type="entry name" value="Thioredoxin-like_sf"/>
</dbReference>
<dbReference type="InterPro" id="IPR012336">
    <property type="entry name" value="Thioredoxin-like_fold"/>
</dbReference>
<dbReference type="GO" id="GO:0030313">
    <property type="term" value="C:cell envelope"/>
    <property type="evidence" value="ECO:0007669"/>
    <property type="project" value="UniProtKB-SubCell"/>
</dbReference>
<keyword evidence="3" id="KW-1015">Disulfide bond</keyword>
<dbReference type="CDD" id="cd02966">
    <property type="entry name" value="TlpA_like_family"/>
    <property type="match status" value="1"/>
</dbReference>
<dbReference type="EMBL" id="CP012898">
    <property type="protein sequence ID" value="ALJ04527.1"/>
    <property type="molecule type" value="Genomic_DNA"/>
</dbReference>
<organism evidence="6 7">
    <name type="scientific">Pseudalgibacter alginicilyticus</name>
    <dbReference type="NCBI Taxonomy" id="1736674"/>
    <lineage>
        <taxon>Bacteria</taxon>
        <taxon>Pseudomonadati</taxon>
        <taxon>Bacteroidota</taxon>
        <taxon>Flavobacteriia</taxon>
        <taxon>Flavobacteriales</taxon>
        <taxon>Flavobacteriaceae</taxon>
        <taxon>Pseudalgibacter</taxon>
    </lineage>
</organism>
<dbReference type="Pfam" id="PF13905">
    <property type="entry name" value="Thioredoxin_8"/>
    <property type="match status" value="1"/>
</dbReference>
<dbReference type="PANTHER" id="PTHR42852:SF6">
    <property type="entry name" value="THIOL:DISULFIDE INTERCHANGE PROTEIN DSBE"/>
    <property type="match status" value="1"/>
</dbReference>
<evidence type="ECO:0000313" key="7">
    <source>
        <dbReference type="Proteomes" id="UP000057981"/>
    </source>
</evidence>
<dbReference type="STRING" id="1736674.APS56_04950"/>
<dbReference type="InterPro" id="IPR050553">
    <property type="entry name" value="Thioredoxin_ResA/DsbE_sf"/>
</dbReference>
<dbReference type="InterPro" id="IPR013766">
    <property type="entry name" value="Thioredoxin_domain"/>
</dbReference>
<dbReference type="GO" id="GO:0017004">
    <property type="term" value="P:cytochrome complex assembly"/>
    <property type="evidence" value="ECO:0007669"/>
    <property type="project" value="UniProtKB-KW"/>
</dbReference>
<evidence type="ECO:0000256" key="4">
    <source>
        <dbReference type="ARBA" id="ARBA00023284"/>
    </source>
</evidence>
<dbReference type="SUPFAM" id="SSF52833">
    <property type="entry name" value="Thioredoxin-like"/>
    <property type="match status" value="1"/>
</dbReference>
<evidence type="ECO:0000256" key="2">
    <source>
        <dbReference type="ARBA" id="ARBA00022748"/>
    </source>
</evidence>
<keyword evidence="4" id="KW-0676">Redox-active center</keyword>
<evidence type="ECO:0000259" key="5">
    <source>
        <dbReference type="PROSITE" id="PS51352"/>
    </source>
</evidence>
<comment type="subcellular location">
    <subcellularLocation>
        <location evidence="1">Cell envelope</location>
    </subcellularLocation>
</comment>
<dbReference type="PANTHER" id="PTHR42852">
    <property type="entry name" value="THIOL:DISULFIDE INTERCHANGE PROTEIN DSBE"/>
    <property type="match status" value="1"/>
</dbReference>
<dbReference type="Gene3D" id="3.40.30.10">
    <property type="entry name" value="Glutaredoxin"/>
    <property type="match status" value="1"/>
</dbReference>
<dbReference type="PROSITE" id="PS51352">
    <property type="entry name" value="THIOREDOXIN_2"/>
    <property type="match status" value="1"/>
</dbReference>
<sequence length="161" mass="18493">MKKITYFILILITVFNCNKEVPTKFSVEALNDTFLDLEGNAVAFKNILAKHKEKTIVIDIWASWCGDCIKGMPKVKVLQKDHKDAVYIFLSLDRGVEAWKKGIEKYDVRGEHYYLPSGKDSAFGDFVNIDWIPRYMVVDATGNIKLFRAVEADDKRIIEIL</sequence>
<feature type="domain" description="Thioredoxin" evidence="5">
    <location>
        <begin position="23"/>
        <end position="161"/>
    </location>
</feature>
<dbReference type="KEGG" id="ahz:APS56_04950"/>
<protein>
    <submittedName>
        <fullName evidence="6">Redoxin</fullName>
    </submittedName>
</protein>
<evidence type="ECO:0000256" key="3">
    <source>
        <dbReference type="ARBA" id="ARBA00023157"/>
    </source>
</evidence>
<keyword evidence="2" id="KW-0201">Cytochrome c-type biogenesis</keyword>
<reference evidence="6 7" key="1">
    <citation type="submission" date="2015-10" db="EMBL/GenBank/DDBJ databases">
        <authorList>
            <person name="Gilbert D.G."/>
        </authorList>
    </citation>
    <scope>NUCLEOTIDE SEQUENCE [LARGE SCALE GENOMIC DNA]</scope>
    <source>
        <strain evidence="7">HZ-22</strain>
    </source>
</reference>
<keyword evidence="7" id="KW-1185">Reference proteome</keyword>
<dbReference type="RefSeq" id="WP_054725460.1">
    <property type="nucleotide sequence ID" value="NZ_CP012898.1"/>
</dbReference>